<evidence type="ECO:0000256" key="1">
    <source>
        <dbReference type="ARBA" id="ARBA00022670"/>
    </source>
</evidence>
<evidence type="ECO:0000256" key="3">
    <source>
        <dbReference type="ARBA" id="ARBA00022801"/>
    </source>
</evidence>
<evidence type="ECO:0000313" key="7">
    <source>
        <dbReference type="EMBL" id="KWX13635.1"/>
    </source>
</evidence>
<dbReference type="GO" id="GO:0005739">
    <property type="term" value="C:mitochondrion"/>
    <property type="evidence" value="ECO:0007669"/>
    <property type="project" value="TreeGrafter"/>
</dbReference>
<dbReference type="OrthoDB" id="10251424at2759"/>
<gene>
    <name evidence="7" type="ORF">QR46_2333</name>
</gene>
<keyword evidence="4" id="KW-0862">Zinc</keyword>
<keyword evidence="1" id="KW-0645">Protease</keyword>
<sequence length="405" mass="43923">MLIRDIASTTVPSAIVAFSGGPLIESAMTSGFTHLAEHMAFGQGLSRTQRLTAAEDAGIELNGFTAKNYVAFTADARDTQTPRPSLVDCLEQLRDLRSRAQRPLPLLLNEYEDIQHEAIMVLATPYEHAKELVLHHVFRGSSLANPILAEIGLYNRIKNGAYEEFTNTLLDPTKAVYILSGSDADIDKAMGTLSNDSAPASISQVADLWHQPVSRLDINLFDNRIHTYTSPYTRVPETILAFPVQPGRETDAALAIIPLLNKVLAPSASASLMAFNGASVLTCMGPGRSGFVGKKIIQGLDSLAAQIRTNDISSAFHSARQSLMLQGPNRKMGLLTSVGAGHELLLMNSALSHSKLDDLDRSLRPVCRQLLNLWREAYLGVCVLPQYTRKGILPQSSEASGSCSK</sequence>
<dbReference type="Gene3D" id="3.30.830.10">
    <property type="entry name" value="Metalloenzyme, LuxS/M16 peptidase-like"/>
    <property type="match status" value="1"/>
</dbReference>
<reference evidence="7 8" key="1">
    <citation type="journal article" date="2015" name="Mol. Biochem. Parasitol.">
        <title>Identification of polymorphic genes for use in assemblage B genotyping assays through comparative genomics of multiple assemblage B Giardia duodenalis isolates.</title>
        <authorList>
            <person name="Wielinga C."/>
            <person name="Thompson R.C."/>
            <person name="Monis P."/>
            <person name="Ryan U."/>
        </authorList>
    </citation>
    <scope>NUCLEOTIDE SEQUENCE [LARGE SCALE GENOMIC DNA]</scope>
    <source>
        <strain evidence="7 8">BAH15c1</strain>
    </source>
</reference>
<evidence type="ECO:0000256" key="4">
    <source>
        <dbReference type="ARBA" id="ARBA00022833"/>
    </source>
</evidence>
<evidence type="ECO:0000313" key="8">
    <source>
        <dbReference type="Proteomes" id="UP000070089"/>
    </source>
</evidence>
<feature type="domain" description="Peptidase M16 N-terminal" evidence="6">
    <location>
        <begin position="8"/>
        <end position="148"/>
    </location>
</feature>
<dbReference type="InterPro" id="IPR011249">
    <property type="entry name" value="Metalloenz_LuxS/M16"/>
</dbReference>
<dbReference type="GO" id="GO:0008237">
    <property type="term" value="F:metallopeptidase activity"/>
    <property type="evidence" value="ECO:0007669"/>
    <property type="project" value="UniProtKB-KW"/>
</dbReference>
<dbReference type="EMBL" id="JXTI01000061">
    <property type="protein sequence ID" value="KWX13635.1"/>
    <property type="molecule type" value="Genomic_DNA"/>
</dbReference>
<evidence type="ECO:0000259" key="6">
    <source>
        <dbReference type="Pfam" id="PF00675"/>
    </source>
</evidence>
<dbReference type="PANTHER" id="PTHR11851">
    <property type="entry name" value="METALLOPROTEASE"/>
    <property type="match status" value="1"/>
</dbReference>
<keyword evidence="3" id="KW-0378">Hydrolase</keyword>
<dbReference type="AlphaFoldDB" id="A0A132NUB0"/>
<dbReference type="VEuPathDB" id="GiardiaDB:QR46_2333"/>
<dbReference type="InterPro" id="IPR011765">
    <property type="entry name" value="Pept_M16_N"/>
</dbReference>
<dbReference type="GO" id="GO:0046872">
    <property type="term" value="F:metal ion binding"/>
    <property type="evidence" value="ECO:0007669"/>
    <property type="project" value="UniProtKB-KW"/>
</dbReference>
<evidence type="ECO:0000256" key="2">
    <source>
        <dbReference type="ARBA" id="ARBA00022723"/>
    </source>
</evidence>
<dbReference type="GO" id="GO:0006508">
    <property type="term" value="P:proteolysis"/>
    <property type="evidence" value="ECO:0007669"/>
    <property type="project" value="UniProtKB-KW"/>
</dbReference>
<comment type="caution">
    <text evidence="7">The sequence shown here is derived from an EMBL/GenBank/DDBJ whole genome shotgun (WGS) entry which is preliminary data.</text>
</comment>
<evidence type="ECO:0000256" key="5">
    <source>
        <dbReference type="ARBA" id="ARBA00023049"/>
    </source>
</evidence>
<dbReference type="Pfam" id="PF00675">
    <property type="entry name" value="Peptidase_M16"/>
    <property type="match status" value="1"/>
</dbReference>
<proteinExistence type="predicted"/>
<dbReference type="Proteomes" id="UP000070089">
    <property type="component" value="Unassembled WGS sequence"/>
</dbReference>
<keyword evidence="5" id="KW-0482">Metalloprotease</keyword>
<keyword evidence="2" id="KW-0479">Metal-binding</keyword>
<protein>
    <submittedName>
        <fullName evidence="7">Zn-dependent peptidase/ Alpha mitochondrial protein peptidase like protein</fullName>
    </submittedName>
</protein>
<accession>A0A132NUB0</accession>
<dbReference type="PANTHER" id="PTHR11851:SF149">
    <property type="entry name" value="GH01077P"/>
    <property type="match status" value="1"/>
</dbReference>
<organism evidence="7 8">
    <name type="scientific">Giardia duodenalis assemblage B</name>
    <dbReference type="NCBI Taxonomy" id="1394984"/>
    <lineage>
        <taxon>Eukaryota</taxon>
        <taxon>Metamonada</taxon>
        <taxon>Diplomonadida</taxon>
        <taxon>Hexamitidae</taxon>
        <taxon>Giardiinae</taxon>
        <taxon>Giardia</taxon>
    </lineage>
</organism>
<dbReference type="SUPFAM" id="SSF63411">
    <property type="entry name" value="LuxS/MPP-like metallohydrolase"/>
    <property type="match status" value="1"/>
</dbReference>
<name>A0A132NUB0_GIAIN</name>
<dbReference type="InterPro" id="IPR050361">
    <property type="entry name" value="MPP/UQCRC_Complex"/>
</dbReference>